<evidence type="ECO:0000256" key="2">
    <source>
        <dbReference type="ARBA" id="ARBA00022692"/>
    </source>
</evidence>
<feature type="transmembrane region" description="Helical" evidence="5">
    <location>
        <begin position="119"/>
        <end position="140"/>
    </location>
</feature>
<dbReference type="AlphaFoldDB" id="A0A1Y1WIC6"/>
<keyword evidence="3 5" id="KW-1133">Transmembrane helix</keyword>
<feature type="transmembrane region" description="Helical" evidence="5">
    <location>
        <begin position="12"/>
        <end position="32"/>
    </location>
</feature>
<proteinExistence type="predicted"/>
<gene>
    <name evidence="7" type="ORF">DL89DRAFT_265231</name>
</gene>
<protein>
    <recommendedName>
        <fullName evidence="6">G-protein coupled receptors family 3 profile domain-containing protein</fullName>
    </recommendedName>
</protein>
<evidence type="ECO:0000256" key="5">
    <source>
        <dbReference type="SAM" id="Phobius"/>
    </source>
</evidence>
<organism evidence="7 8">
    <name type="scientific">Linderina pennispora</name>
    <dbReference type="NCBI Taxonomy" id="61395"/>
    <lineage>
        <taxon>Eukaryota</taxon>
        <taxon>Fungi</taxon>
        <taxon>Fungi incertae sedis</taxon>
        <taxon>Zoopagomycota</taxon>
        <taxon>Kickxellomycotina</taxon>
        <taxon>Kickxellomycetes</taxon>
        <taxon>Kickxellales</taxon>
        <taxon>Kickxellaceae</taxon>
        <taxon>Linderina</taxon>
    </lineage>
</organism>
<evidence type="ECO:0000256" key="1">
    <source>
        <dbReference type="ARBA" id="ARBA00004141"/>
    </source>
</evidence>
<feature type="transmembrane region" description="Helical" evidence="5">
    <location>
        <begin position="196"/>
        <end position="216"/>
    </location>
</feature>
<keyword evidence="4 5" id="KW-0472">Membrane</keyword>
<dbReference type="EMBL" id="MCFD01000002">
    <property type="protein sequence ID" value="ORX73078.1"/>
    <property type="molecule type" value="Genomic_DNA"/>
</dbReference>
<name>A0A1Y1WIC6_9FUNG</name>
<evidence type="ECO:0000313" key="7">
    <source>
        <dbReference type="EMBL" id="ORX73078.1"/>
    </source>
</evidence>
<comment type="caution">
    <text evidence="7">The sequence shown here is derived from an EMBL/GenBank/DDBJ whole genome shotgun (WGS) entry which is preliminary data.</text>
</comment>
<feature type="transmembrane region" description="Helical" evidence="5">
    <location>
        <begin position="44"/>
        <end position="60"/>
    </location>
</feature>
<comment type="subcellular location">
    <subcellularLocation>
        <location evidence="1">Membrane</location>
        <topology evidence="1">Multi-pass membrane protein</topology>
    </subcellularLocation>
</comment>
<accession>A0A1Y1WIC6</accession>
<evidence type="ECO:0000313" key="8">
    <source>
        <dbReference type="Proteomes" id="UP000193922"/>
    </source>
</evidence>
<feature type="domain" description="G-protein coupled receptors family 3 profile" evidence="6">
    <location>
        <begin position="10"/>
        <end position="246"/>
    </location>
</feature>
<dbReference type="InterPro" id="IPR017978">
    <property type="entry name" value="GPCR_3_C"/>
</dbReference>
<dbReference type="GO" id="GO:0016020">
    <property type="term" value="C:membrane"/>
    <property type="evidence" value="ECO:0007669"/>
    <property type="project" value="UniProtKB-SubCell"/>
</dbReference>
<dbReference type="Proteomes" id="UP000193922">
    <property type="component" value="Unassembled WGS sequence"/>
</dbReference>
<dbReference type="GO" id="GO:0004930">
    <property type="term" value="F:G protein-coupled receptor activity"/>
    <property type="evidence" value="ECO:0007669"/>
    <property type="project" value="InterPro"/>
</dbReference>
<feature type="transmembrane region" description="Helical" evidence="5">
    <location>
        <begin position="160"/>
        <end position="184"/>
    </location>
</feature>
<feature type="transmembrane region" description="Helical" evidence="5">
    <location>
        <begin position="80"/>
        <end position="99"/>
    </location>
</feature>
<evidence type="ECO:0000256" key="3">
    <source>
        <dbReference type="ARBA" id="ARBA00022989"/>
    </source>
</evidence>
<feature type="transmembrane region" description="Helical" evidence="5">
    <location>
        <begin position="228"/>
        <end position="255"/>
    </location>
</feature>
<dbReference type="Pfam" id="PF00003">
    <property type="entry name" value="7tm_3"/>
    <property type="match status" value="1"/>
</dbReference>
<keyword evidence="8" id="KW-1185">Reference proteome</keyword>
<dbReference type="GeneID" id="63803219"/>
<dbReference type="RefSeq" id="XP_040746418.1">
    <property type="nucleotide sequence ID" value="XM_040886571.1"/>
</dbReference>
<evidence type="ECO:0000259" key="6">
    <source>
        <dbReference type="Pfam" id="PF00003"/>
    </source>
</evidence>
<dbReference type="OrthoDB" id="5587323at2759"/>
<keyword evidence="2 5" id="KW-0812">Transmembrane</keyword>
<sequence length="336" mass="38064">MPYKPKGQEIALVSCCAVVLALDLALIIYVHLNRKYLPLKVKHLPSIYLAYVGAVFWFIGNTAFNAPSLFNFNLFSCVVYFAWIRMSLGVFLTLGVFLYRVYSLVCIFKWERRPVGRYFWWLTGSLVVASFTYALVAMALSDAHGFSYDEASANCKTGGLIYYFATAIIIILVLAIIVLTFMARRINSCFNESKELLILTFTITALMAVSIATQWITVGDNRAFWIRAVNMVLMVVVCNVFFLIVLGPPAYYSIFDREEYHKRFMHKLVKTDLWNKYDAEDCDTGSSLRFSFTTSYGSEDAVRLNFSGSTLNLPAEAHAPASMSKETHRNLSHISL</sequence>
<feature type="non-terminal residue" evidence="7">
    <location>
        <position position="336"/>
    </location>
</feature>
<evidence type="ECO:0000256" key="4">
    <source>
        <dbReference type="ARBA" id="ARBA00023136"/>
    </source>
</evidence>
<reference evidence="7 8" key="1">
    <citation type="submission" date="2016-07" db="EMBL/GenBank/DDBJ databases">
        <title>Pervasive Adenine N6-methylation of Active Genes in Fungi.</title>
        <authorList>
            <consortium name="DOE Joint Genome Institute"/>
            <person name="Mondo S.J."/>
            <person name="Dannebaum R.O."/>
            <person name="Kuo R.C."/>
            <person name="Labutti K."/>
            <person name="Haridas S."/>
            <person name="Kuo A."/>
            <person name="Salamov A."/>
            <person name="Ahrendt S.R."/>
            <person name="Lipzen A."/>
            <person name="Sullivan W."/>
            <person name="Andreopoulos W.B."/>
            <person name="Clum A."/>
            <person name="Lindquist E."/>
            <person name="Daum C."/>
            <person name="Ramamoorthy G.K."/>
            <person name="Gryganskyi A."/>
            <person name="Culley D."/>
            <person name="Magnuson J.K."/>
            <person name="James T.Y."/>
            <person name="O'Malley M.A."/>
            <person name="Stajich J.E."/>
            <person name="Spatafora J.W."/>
            <person name="Visel A."/>
            <person name="Grigoriev I.V."/>
        </authorList>
    </citation>
    <scope>NUCLEOTIDE SEQUENCE [LARGE SCALE GENOMIC DNA]</scope>
    <source>
        <strain evidence="7 8">ATCC 12442</strain>
    </source>
</reference>